<dbReference type="Proteomes" id="UP000434554">
    <property type="component" value="Unassembled WGS sequence"/>
</dbReference>
<keyword evidence="7 8" id="KW-0472">Membrane</keyword>
<dbReference type="InterPro" id="IPR004669">
    <property type="entry name" value="C4_dicarb_anaerob_car"/>
</dbReference>
<feature type="transmembrane region" description="Helical" evidence="8">
    <location>
        <begin position="25"/>
        <end position="47"/>
    </location>
</feature>
<dbReference type="NCBIfam" id="TIGR00771">
    <property type="entry name" value="DcuC"/>
    <property type="match status" value="1"/>
</dbReference>
<keyword evidence="6 8" id="KW-1133">Transmembrane helix</keyword>
<comment type="caution">
    <text evidence="9">The sequence shown here is derived from an EMBL/GenBank/DDBJ whole genome shotgun (WGS) entry which is preliminary data.</text>
</comment>
<dbReference type="PANTHER" id="PTHR42002:SF2">
    <property type="entry name" value="ANAEROBIC C4-DICARBOXYLATE TRANSPORTER DCUC-RELATED"/>
    <property type="match status" value="1"/>
</dbReference>
<dbReference type="NCBIfam" id="NF037994">
    <property type="entry name" value="DcuC_1"/>
    <property type="match status" value="1"/>
</dbReference>
<dbReference type="AlphaFoldDB" id="A0A833FK13"/>
<dbReference type="GO" id="GO:0005886">
    <property type="term" value="C:plasma membrane"/>
    <property type="evidence" value="ECO:0007669"/>
    <property type="project" value="UniProtKB-SubCell"/>
</dbReference>
<sequence>MLSLVVALLTTIVVAWLIIKRMKPQAVLFAGGIFLLAVAILMGYPVLDAKKSTGLSWFDIFKFIEDVFSNRAAGIGLMIMTVGGFAKYMDYIGASRSLVYIASKPLSMVKSPYVLLGISYIIGQLLNIVIPSAAGLCVLLMATMYPVLVNLGVSRLSAAAVVATTPCLDLGPASGSAVFAAKTAGLDVADYFVAKQIPIAVVTMVAIAVSHYFVQRYFDRKEGLEPQKLQAVSAHESETENLPPKIYALLPMIPIIFVLVFSKLGISSIKMSVVTAMIISIFIAMILEVIRTRRPMEVCKNIQVFFDGMGHLFATVVTLIVAGETFAYGLTKIGAIDMIIKGAQGSGFGAIGVTLIMTLIVAIAAVIMGSGNAPFYSFGALVPDIAKGLSMMPAAMITPMQMASSIARSASPITAAVVAVAGVADVSPVDLVKRTAIPMGIALVVSFLMAVIF</sequence>
<evidence type="ECO:0000256" key="1">
    <source>
        <dbReference type="ARBA" id="ARBA00004651"/>
    </source>
</evidence>
<feature type="transmembrane region" description="Helical" evidence="8">
    <location>
        <begin position="350"/>
        <end position="369"/>
    </location>
</feature>
<evidence type="ECO:0000256" key="4">
    <source>
        <dbReference type="ARBA" id="ARBA00022475"/>
    </source>
</evidence>
<dbReference type="PANTHER" id="PTHR42002">
    <property type="entry name" value="ANAEROBIC C4-DICARBOXYLATE TRANSPORTER DCUC-RELATED"/>
    <property type="match status" value="1"/>
</dbReference>
<dbReference type="InterPro" id="IPR018385">
    <property type="entry name" value="C4_dicarb_anaerob_car-like"/>
</dbReference>
<evidence type="ECO:0000256" key="7">
    <source>
        <dbReference type="ARBA" id="ARBA00023136"/>
    </source>
</evidence>
<dbReference type="RefSeq" id="WP_127008718.1">
    <property type="nucleotide sequence ID" value="NZ_RQUZ01000016.1"/>
</dbReference>
<accession>A0A833FK13</accession>
<dbReference type="GO" id="GO:0015556">
    <property type="term" value="F:C4-dicarboxylate transmembrane transporter activity"/>
    <property type="evidence" value="ECO:0007669"/>
    <property type="project" value="InterPro"/>
</dbReference>
<name>A0A833FK13_9FIRM</name>
<proteinExistence type="inferred from homology"/>
<evidence type="ECO:0000256" key="5">
    <source>
        <dbReference type="ARBA" id="ARBA00022692"/>
    </source>
</evidence>
<keyword evidence="4" id="KW-1003">Cell membrane</keyword>
<feature type="transmembrane region" description="Helical" evidence="8">
    <location>
        <begin position="273"/>
        <end position="290"/>
    </location>
</feature>
<dbReference type="GeneID" id="83056013"/>
<feature type="transmembrane region" description="Helical" evidence="8">
    <location>
        <begin position="310"/>
        <end position="330"/>
    </location>
</feature>
<feature type="transmembrane region" description="Helical" evidence="8">
    <location>
        <begin position="435"/>
        <end position="452"/>
    </location>
</feature>
<evidence type="ECO:0000256" key="2">
    <source>
        <dbReference type="ARBA" id="ARBA00005275"/>
    </source>
</evidence>
<comment type="subcellular location">
    <subcellularLocation>
        <location evidence="1">Cell membrane</location>
        <topology evidence="1">Multi-pass membrane protein</topology>
    </subcellularLocation>
</comment>
<keyword evidence="5 8" id="KW-0812">Transmembrane</keyword>
<protein>
    <submittedName>
        <fullName evidence="9">Anaerobic C4-dicarboxylate transporter DcuC</fullName>
    </submittedName>
</protein>
<comment type="similarity">
    <text evidence="2">Belongs to the DcuC/DcuD transporter (TC 2.A.61) family.</text>
</comment>
<feature type="transmembrane region" description="Helical" evidence="8">
    <location>
        <begin position="375"/>
        <end position="397"/>
    </location>
</feature>
<evidence type="ECO:0000256" key="8">
    <source>
        <dbReference type="SAM" id="Phobius"/>
    </source>
</evidence>
<organism evidence="9 10">
    <name type="scientific">Veillonella seminalis</name>
    <dbReference type="NCBI Taxonomy" id="1502943"/>
    <lineage>
        <taxon>Bacteria</taxon>
        <taxon>Bacillati</taxon>
        <taxon>Bacillota</taxon>
        <taxon>Negativicutes</taxon>
        <taxon>Veillonellales</taxon>
        <taxon>Veillonellaceae</taxon>
        <taxon>Veillonella</taxon>
    </lineage>
</organism>
<reference evidence="9 10" key="1">
    <citation type="submission" date="2019-09" db="EMBL/GenBank/DDBJ databases">
        <title>Draft genome sequence of 3 type strains from the CCUG.</title>
        <authorList>
            <person name="Pineiro-Iglesias B."/>
            <person name="Tunovic T."/>
            <person name="Unosson C."/>
            <person name="Inganas E."/>
            <person name="Ohlen M."/>
            <person name="Cardew S."/>
            <person name="Jensie-Markopoulos S."/>
            <person name="Salva-Serra F."/>
            <person name="Jaen-Luchoro D."/>
            <person name="Karlsson R."/>
            <person name="Svensson-Stadler L."/>
            <person name="Chun J."/>
            <person name="Moore E."/>
        </authorList>
    </citation>
    <scope>NUCLEOTIDE SEQUENCE [LARGE SCALE GENOMIC DNA]</scope>
    <source>
        <strain evidence="9 10">CCUG 65427</strain>
    </source>
</reference>
<feature type="transmembrane region" description="Helical" evidence="8">
    <location>
        <begin position="113"/>
        <end position="142"/>
    </location>
</feature>
<feature type="transmembrane region" description="Helical" evidence="8">
    <location>
        <begin position="68"/>
        <end position="89"/>
    </location>
</feature>
<feature type="transmembrane region" description="Helical" evidence="8">
    <location>
        <begin position="246"/>
        <end position="266"/>
    </location>
</feature>
<keyword evidence="3" id="KW-0813">Transport</keyword>
<evidence type="ECO:0000313" key="9">
    <source>
        <dbReference type="EMBL" id="KAB1479413.1"/>
    </source>
</evidence>
<dbReference type="Pfam" id="PF03606">
    <property type="entry name" value="DcuC"/>
    <property type="match status" value="1"/>
</dbReference>
<evidence type="ECO:0000256" key="6">
    <source>
        <dbReference type="ARBA" id="ARBA00022989"/>
    </source>
</evidence>
<dbReference type="EMBL" id="WBKH01000002">
    <property type="protein sequence ID" value="KAB1479413.1"/>
    <property type="molecule type" value="Genomic_DNA"/>
</dbReference>
<feature type="transmembrane region" description="Helical" evidence="8">
    <location>
        <begin position="197"/>
        <end position="214"/>
    </location>
</feature>
<gene>
    <name evidence="9" type="ORF">F8R14_01720</name>
</gene>
<evidence type="ECO:0000313" key="10">
    <source>
        <dbReference type="Proteomes" id="UP000434554"/>
    </source>
</evidence>
<evidence type="ECO:0000256" key="3">
    <source>
        <dbReference type="ARBA" id="ARBA00022448"/>
    </source>
</evidence>